<dbReference type="EMBL" id="FOHV01000007">
    <property type="protein sequence ID" value="SET04030.1"/>
    <property type="molecule type" value="Genomic_DNA"/>
</dbReference>
<reference evidence="2" key="1">
    <citation type="submission" date="2016-10" db="EMBL/GenBank/DDBJ databases">
        <authorList>
            <person name="Varghese N."/>
            <person name="Submissions S."/>
        </authorList>
    </citation>
    <scope>NUCLEOTIDE SEQUENCE [LARGE SCALE GENOMIC DNA]</scope>
    <source>
        <strain evidence="2">DSM 18579</strain>
    </source>
</reference>
<gene>
    <name evidence="1" type="ORF">SAMN02583745_01225</name>
</gene>
<dbReference type="RefSeq" id="WP_093318635.1">
    <property type="nucleotide sequence ID" value="NZ_FOHV01000007.1"/>
</dbReference>
<evidence type="ECO:0000313" key="1">
    <source>
        <dbReference type="EMBL" id="SET04030.1"/>
    </source>
</evidence>
<organism evidence="1 2">
    <name type="scientific">Thorsellia anophelis DSM 18579</name>
    <dbReference type="NCBI Taxonomy" id="1123402"/>
    <lineage>
        <taxon>Bacteria</taxon>
        <taxon>Pseudomonadati</taxon>
        <taxon>Pseudomonadota</taxon>
        <taxon>Gammaproteobacteria</taxon>
        <taxon>Enterobacterales</taxon>
        <taxon>Thorselliaceae</taxon>
        <taxon>Thorsellia</taxon>
    </lineage>
</organism>
<dbReference type="AlphaFoldDB" id="A0A1I0BBA2"/>
<sequence>MSDIPLLNGLFGFEYDRFSLEPITLNEQSKTTTLLGRYEKKGEFTGIQAKGYLQDYFGVTSETQAKRQNIEILRIENMMPGEWIEIHTLFFRDRLIDFKAFSSRLCGVESKRQISNLSNYELKTILTISELGKLPQEHCQQIRDSISKLSSMPDKQLENQMLLLKHDIETSTIEE</sequence>
<accession>A0A1I0BBA2</accession>
<proteinExistence type="predicted"/>
<name>A0A1I0BBA2_9GAMM</name>
<evidence type="ECO:0000313" key="2">
    <source>
        <dbReference type="Proteomes" id="UP000242642"/>
    </source>
</evidence>
<keyword evidence="2" id="KW-1185">Reference proteome</keyword>
<protein>
    <submittedName>
        <fullName evidence="1">Uncharacterized protein</fullName>
    </submittedName>
</protein>
<dbReference type="Proteomes" id="UP000242642">
    <property type="component" value="Unassembled WGS sequence"/>
</dbReference>